<keyword evidence="2 6" id="KW-0418">Kinase</keyword>
<feature type="transmembrane region" description="Helical" evidence="4">
    <location>
        <begin position="14"/>
        <end position="33"/>
    </location>
</feature>
<evidence type="ECO:0000313" key="6">
    <source>
        <dbReference type="EMBL" id="RKR97864.1"/>
    </source>
</evidence>
<dbReference type="InterPro" id="IPR050482">
    <property type="entry name" value="Sensor_HK_TwoCompSys"/>
</dbReference>
<dbReference type="SUPFAM" id="SSF55874">
    <property type="entry name" value="ATPase domain of HSP90 chaperone/DNA topoisomerase II/histidine kinase"/>
    <property type="match status" value="1"/>
</dbReference>
<dbReference type="CDD" id="cd16917">
    <property type="entry name" value="HATPase_UhpB-NarQ-NarX-like"/>
    <property type="match status" value="1"/>
</dbReference>
<feature type="transmembrane region" description="Helical" evidence="4">
    <location>
        <begin position="79"/>
        <end position="97"/>
    </location>
</feature>
<feature type="transmembrane region" description="Helical" evidence="4">
    <location>
        <begin position="45"/>
        <end position="67"/>
    </location>
</feature>
<evidence type="ECO:0000256" key="3">
    <source>
        <dbReference type="ARBA" id="ARBA00023012"/>
    </source>
</evidence>
<feature type="transmembrane region" description="Helical" evidence="4">
    <location>
        <begin position="104"/>
        <end position="128"/>
    </location>
</feature>
<keyword evidence="4" id="KW-0812">Transmembrane</keyword>
<dbReference type="PANTHER" id="PTHR24421:SF63">
    <property type="entry name" value="SENSOR HISTIDINE KINASE DESK"/>
    <property type="match status" value="1"/>
</dbReference>
<dbReference type="EMBL" id="RBKV01000001">
    <property type="protein sequence ID" value="RKR97864.1"/>
    <property type="molecule type" value="Genomic_DNA"/>
</dbReference>
<dbReference type="Gene3D" id="1.20.5.1930">
    <property type="match status" value="1"/>
</dbReference>
<evidence type="ECO:0000256" key="2">
    <source>
        <dbReference type="ARBA" id="ARBA00022777"/>
    </source>
</evidence>
<keyword evidence="1" id="KW-0808">Transferase</keyword>
<evidence type="ECO:0000313" key="7">
    <source>
        <dbReference type="Proteomes" id="UP000274762"/>
    </source>
</evidence>
<feature type="domain" description="Signal transduction histidine kinase subgroup 3 dimerisation and phosphoacceptor" evidence="5">
    <location>
        <begin position="191"/>
        <end position="257"/>
    </location>
</feature>
<dbReference type="GO" id="GO:0000155">
    <property type="term" value="F:phosphorelay sensor kinase activity"/>
    <property type="evidence" value="ECO:0007669"/>
    <property type="project" value="InterPro"/>
</dbReference>
<comment type="caution">
    <text evidence="6">The sequence shown here is derived from an EMBL/GenBank/DDBJ whole genome shotgun (WGS) entry which is preliminary data.</text>
</comment>
<keyword evidence="3" id="KW-0902">Two-component regulatory system</keyword>
<feature type="transmembrane region" description="Helical" evidence="4">
    <location>
        <begin position="148"/>
        <end position="165"/>
    </location>
</feature>
<dbReference type="Proteomes" id="UP000274762">
    <property type="component" value="Unassembled WGS sequence"/>
</dbReference>
<protein>
    <submittedName>
        <fullName evidence="6">Two-component system sensor histidine kinase DesK</fullName>
    </submittedName>
</protein>
<accession>A0A495KBB3</accession>
<reference evidence="6 7" key="1">
    <citation type="submission" date="2018-10" db="EMBL/GenBank/DDBJ databases">
        <title>Sequencing the genomes of 1000 actinobacteria strains.</title>
        <authorList>
            <person name="Klenk H.-P."/>
        </authorList>
    </citation>
    <scope>NUCLEOTIDE SEQUENCE [LARGE SCALE GENOMIC DNA]</scope>
    <source>
        <strain evidence="6 7">DSM 44343</strain>
    </source>
</reference>
<organism evidence="6 7">
    <name type="scientific">Williamsia marianensis</name>
    <dbReference type="NCBI Taxonomy" id="85044"/>
    <lineage>
        <taxon>Bacteria</taxon>
        <taxon>Bacillati</taxon>
        <taxon>Actinomycetota</taxon>
        <taxon>Actinomycetes</taxon>
        <taxon>Mycobacteriales</taxon>
        <taxon>Nocardiaceae</taxon>
        <taxon>Williamsia</taxon>
    </lineage>
</organism>
<dbReference type="Pfam" id="PF07730">
    <property type="entry name" value="HisKA_3"/>
    <property type="match status" value="1"/>
</dbReference>
<dbReference type="InterPro" id="IPR011712">
    <property type="entry name" value="Sig_transdc_His_kin_sub3_dim/P"/>
</dbReference>
<evidence type="ECO:0000256" key="4">
    <source>
        <dbReference type="SAM" id="Phobius"/>
    </source>
</evidence>
<evidence type="ECO:0000256" key="1">
    <source>
        <dbReference type="ARBA" id="ARBA00022679"/>
    </source>
</evidence>
<dbReference type="GO" id="GO:0016020">
    <property type="term" value="C:membrane"/>
    <property type="evidence" value="ECO:0007669"/>
    <property type="project" value="InterPro"/>
</dbReference>
<keyword evidence="4" id="KW-0472">Membrane</keyword>
<name>A0A495KBB3_WILMA</name>
<evidence type="ECO:0000259" key="5">
    <source>
        <dbReference type="Pfam" id="PF07730"/>
    </source>
</evidence>
<keyword evidence="4" id="KW-1133">Transmembrane helix</keyword>
<dbReference type="InterPro" id="IPR036890">
    <property type="entry name" value="HATPase_C_sf"/>
</dbReference>
<dbReference type="Gene3D" id="3.30.565.10">
    <property type="entry name" value="Histidine kinase-like ATPase, C-terminal domain"/>
    <property type="match status" value="1"/>
</dbReference>
<dbReference type="AlphaFoldDB" id="A0A495KBB3"/>
<sequence>MSAISSRLTAWRDLRWAFAAVWLLFLAYPVLTVSKSDTMSTAERVYTLVLLGGFAVGYLLTCVYVLFGTSRHSDRRRAAPVAFVALAVVAAATTVTLDQEVFALAPYLMAVAALSFALPVSVAIFVLLTGSAVVMPEIVDGWELDTGVVVMLLVVGPTVLAVRILRARKELREESEAAKRSLDEQLAIVAERERVARDVHDILGHSLTVMTVKSELAGRLMDVDPTAARAELADLHRISREALAEVRTTVGGLRSPDLATELLAADTALTASRIAADLPADATVAAPQNRVLFAWVLREAVTNVVRHSGATTCRVRLQPNAIDIVDDGVGLDGSVSGNGLRGLRERVQAAGGTLTLGGDHGTELRVLVP</sequence>
<dbReference type="GO" id="GO:0046983">
    <property type="term" value="F:protein dimerization activity"/>
    <property type="evidence" value="ECO:0007669"/>
    <property type="project" value="InterPro"/>
</dbReference>
<gene>
    <name evidence="6" type="ORF">DFJ75_4757</name>
</gene>
<proteinExistence type="predicted"/>
<dbReference type="PANTHER" id="PTHR24421">
    <property type="entry name" value="NITRATE/NITRITE SENSOR PROTEIN NARX-RELATED"/>
    <property type="match status" value="1"/>
</dbReference>
<dbReference type="RefSeq" id="WP_062794633.1">
    <property type="nucleotide sequence ID" value="NZ_CBCRXS010000001.1"/>
</dbReference>